<evidence type="ECO:0000256" key="8">
    <source>
        <dbReference type="PIRNR" id="PIRNR003107"/>
    </source>
</evidence>
<dbReference type="Proteomes" id="UP001302429">
    <property type="component" value="Chromosome"/>
</dbReference>
<feature type="domain" description="PhoU" evidence="9">
    <location>
        <begin position="26"/>
        <end position="112"/>
    </location>
</feature>
<comment type="subunit">
    <text evidence="3 8">Homodimer.</text>
</comment>
<dbReference type="SUPFAM" id="SSF109755">
    <property type="entry name" value="PhoU-like"/>
    <property type="match status" value="1"/>
</dbReference>
<keyword evidence="6 8" id="KW-0592">Phosphate transport</keyword>
<dbReference type="PIRSF" id="PIRSF003107">
    <property type="entry name" value="PhoU"/>
    <property type="match status" value="1"/>
</dbReference>
<accession>A0AA97F6A0</accession>
<comment type="subcellular location">
    <subcellularLocation>
        <location evidence="1 8">Cytoplasm</location>
    </subcellularLocation>
</comment>
<comment type="similarity">
    <text evidence="2 8">Belongs to the PhoU family.</text>
</comment>
<evidence type="ECO:0000259" key="9">
    <source>
        <dbReference type="Pfam" id="PF01895"/>
    </source>
</evidence>
<evidence type="ECO:0000313" key="10">
    <source>
        <dbReference type="EMBL" id="WOE74241.1"/>
    </source>
</evidence>
<evidence type="ECO:0000256" key="3">
    <source>
        <dbReference type="ARBA" id="ARBA00011738"/>
    </source>
</evidence>
<evidence type="ECO:0000256" key="1">
    <source>
        <dbReference type="ARBA" id="ARBA00004496"/>
    </source>
</evidence>
<dbReference type="KEGG" id="acoa:RB602_10275"/>
<dbReference type="NCBIfam" id="TIGR02135">
    <property type="entry name" value="phoU_full"/>
    <property type="match status" value="1"/>
</dbReference>
<dbReference type="AlphaFoldDB" id="A0AA97F6A0"/>
<dbReference type="RefSeq" id="WP_317080477.1">
    <property type="nucleotide sequence ID" value="NZ_CP136594.1"/>
</dbReference>
<dbReference type="PANTHER" id="PTHR42930">
    <property type="entry name" value="PHOSPHATE-SPECIFIC TRANSPORT SYSTEM ACCESSORY PROTEIN PHOU"/>
    <property type="match status" value="1"/>
</dbReference>
<dbReference type="InterPro" id="IPR028366">
    <property type="entry name" value="PhoU"/>
</dbReference>
<dbReference type="InterPro" id="IPR038078">
    <property type="entry name" value="PhoU-like_sf"/>
</dbReference>
<reference evidence="10 11" key="1">
    <citation type="submission" date="2023-10" db="EMBL/GenBank/DDBJ databases">
        <title>Complete genome sequence of a Sphingomonadaceae bacterium.</title>
        <authorList>
            <person name="Yan C."/>
        </authorList>
    </citation>
    <scope>NUCLEOTIDE SEQUENCE [LARGE SCALE GENOMIC DNA]</scope>
    <source>
        <strain evidence="10 11">SCSIO 66989</strain>
    </source>
</reference>
<evidence type="ECO:0000256" key="4">
    <source>
        <dbReference type="ARBA" id="ARBA00022448"/>
    </source>
</evidence>
<protein>
    <recommendedName>
        <fullName evidence="8">Phosphate-specific transport system accessory protein PhoU</fullName>
    </recommendedName>
</protein>
<evidence type="ECO:0000256" key="6">
    <source>
        <dbReference type="ARBA" id="ARBA00022592"/>
    </source>
</evidence>
<dbReference type="InterPro" id="IPR026022">
    <property type="entry name" value="PhoU_dom"/>
</dbReference>
<dbReference type="GO" id="GO:0005737">
    <property type="term" value="C:cytoplasm"/>
    <property type="evidence" value="ECO:0007669"/>
    <property type="project" value="UniProtKB-SubCell"/>
</dbReference>
<evidence type="ECO:0000256" key="5">
    <source>
        <dbReference type="ARBA" id="ARBA00022490"/>
    </source>
</evidence>
<dbReference type="GO" id="GO:0030643">
    <property type="term" value="P:intracellular phosphate ion homeostasis"/>
    <property type="evidence" value="ECO:0007669"/>
    <property type="project" value="InterPro"/>
</dbReference>
<keyword evidence="11" id="KW-1185">Reference proteome</keyword>
<feature type="domain" description="PhoU" evidence="9">
    <location>
        <begin position="130"/>
        <end position="212"/>
    </location>
</feature>
<sequence>MTPNSTKHTVKAFDTDMVELRGLVADVGGRAEKAVIDAMTALERNDQSMASAVIVKDKDIDELEREIDRMVVQIMALRAPMADDLRVLIATLKISSKIERIGDYAKNIAKRVPLIDPDDWMEAADALVPMSQAAIELVDDAMNSYARRDADLAIQVCKRDKMVDDFYSAIFRGLIDHMIAVPGQVNAGVHLMFIAKNLERIGDHATNIAEMVYFSITGDNLIERDRGNDPLDMND</sequence>
<dbReference type="Pfam" id="PF01895">
    <property type="entry name" value="PhoU"/>
    <property type="match status" value="2"/>
</dbReference>
<evidence type="ECO:0000256" key="7">
    <source>
        <dbReference type="ARBA" id="ARBA00056181"/>
    </source>
</evidence>
<comment type="function">
    <text evidence="7 8">Plays a role in the regulation of phosphate uptake.</text>
</comment>
<dbReference type="PANTHER" id="PTHR42930:SF3">
    <property type="entry name" value="PHOSPHATE-SPECIFIC TRANSPORT SYSTEM ACCESSORY PROTEIN PHOU"/>
    <property type="match status" value="1"/>
</dbReference>
<evidence type="ECO:0000256" key="2">
    <source>
        <dbReference type="ARBA" id="ARBA00008107"/>
    </source>
</evidence>
<dbReference type="FunFam" id="1.20.58.220:FF:000004">
    <property type="entry name" value="Phosphate-specific transport system accessory protein PhoU"/>
    <property type="match status" value="1"/>
</dbReference>
<gene>
    <name evidence="10" type="primary">phoU</name>
    <name evidence="10" type="ORF">RB602_10275</name>
</gene>
<proteinExistence type="inferred from homology"/>
<dbReference type="GO" id="GO:0045936">
    <property type="term" value="P:negative regulation of phosphate metabolic process"/>
    <property type="evidence" value="ECO:0007669"/>
    <property type="project" value="InterPro"/>
</dbReference>
<evidence type="ECO:0000313" key="11">
    <source>
        <dbReference type="Proteomes" id="UP001302429"/>
    </source>
</evidence>
<keyword evidence="4 8" id="KW-0813">Transport</keyword>
<dbReference type="Gene3D" id="1.20.58.220">
    <property type="entry name" value="Phosphate transport system protein phou homolog 2, domain 2"/>
    <property type="match status" value="2"/>
</dbReference>
<keyword evidence="5 8" id="KW-0963">Cytoplasm</keyword>
<organism evidence="10 11">
    <name type="scientific">Alterisphingorhabdus coralli</name>
    <dbReference type="NCBI Taxonomy" id="3071408"/>
    <lineage>
        <taxon>Bacteria</taxon>
        <taxon>Pseudomonadati</taxon>
        <taxon>Pseudomonadota</taxon>
        <taxon>Alphaproteobacteria</taxon>
        <taxon>Sphingomonadales</taxon>
        <taxon>Sphingomonadaceae</taxon>
        <taxon>Alterisphingorhabdus (ex Yan et al. 2024)</taxon>
    </lineage>
</organism>
<name>A0AA97F6A0_9SPHN</name>
<dbReference type="EMBL" id="CP136594">
    <property type="protein sequence ID" value="WOE74241.1"/>
    <property type="molecule type" value="Genomic_DNA"/>
</dbReference>
<dbReference type="GO" id="GO:0006817">
    <property type="term" value="P:phosphate ion transport"/>
    <property type="evidence" value="ECO:0007669"/>
    <property type="project" value="UniProtKB-KW"/>
</dbReference>